<organism evidence="2 3">
    <name type="scientific">Halorubrum lacusprofundi (strain ATCC 49239 / DSM 5036 / JCM 8891 / ACAM 34)</name>
    <dbReference type="NCBI Taxonomy" id="416348"/>
    <lineage>
        <taxon>Archaea</taxon>
        <taxon>Methanobacteriati</taxon>
        <taxon>Methanobacteriota</taxon>
        <taxon>Stenosarchaea group</taxon>
        <taxon>Halobacteria</taxon>
        <taxon>Halobacteriales</taxon>
        <taxon>Haloferacaceae</taxon>
        <taxon>Halorubrum</taxon>
    </lineage>
</organism>
<dbReference type="eggNOG" id="arCOG08112">
    <property type="taxonomic scope" value="Archaea"/>
</dbReference>
<proteinExistence type="predicted"/>
<dbReference type="InterPro" id="IPR006311">
    <property type="entry name" value="TAT_signal"/>
</dbReference>
<dbReference type="KEGG" id="hla:Hlac_0367"/>
<evidence type="ECO:0000256" key="1">
    <source>
        <dbReference type="SAM" id="MobiDB-lite"/>
    </source>
</evidence>
<feature type="compositionally biased region" description="Gly residues" evidence="1">
    <location>
        <begin position="660"/>
        <end position="670"/>
    </location>
</feature>
<dbReference type="AlphaFoldDB" id="B9LSC5"/>
<feature type="compositionally biased region" description="Acidic residues" evidence="1">
    <location>
        <begin position="13"/>
        <end position="39"/>
    </location>
</feature>
<sequence length="758" mass="81180">MTDRASPGNDRSDIDDDRSDIDDDRSDIDDDRSDIDDDRPESGVARRTVLGALAGAGSAALAGCSGSEPDDAATDTLDPETLDELATRFAPTLFFDSAEPWFPTDPRPYTVEEDDETVVDGFVAFDGYHERYDEAGEPPNPTVFYNGVQYEDSPLAVVQFWLYSAFDQFTANFHWHDWEVLHVFVDLDTGDPQLYVASSHSRSVPNNEFLDPNPDAIPRVLSELGSHSSTLSVNENPGQFQRVGEEGLLADITNTTIDTVEDLLGIPIAYGLPRDEGMRLPFVVPEYEGEPLYDHPDLPSVSVESLVDGALTIRSLDALGSPPTDLPFRETGIAFRHADREDELADRTADEVIGYDLVQSAELEDITAFTGPQLSYEFAVPEIVEDAVASHITTTGIPWKQPRYENPALDVTAGNHRAELAERYDAIAAEESFGDGATAELDAVVARVTRAVESDDAPEGEGLTTTDAITESFVLIESDPEAVPTFGGGIAVANGIPEGDHRLTVNGAGQAPHSEELAVSADEPLTTAGVDGEIPLVARENATKVELSDAESDIDMTRTAVEDDFAGRIYDSAVDGSDAVYVHAGGAYTTEVRDADDEIGAYRIKPAPEAAGSGEPIRIDRPETGAASLAGFVADVAEETRAEVAAVAAESGDDDSDDGSSGGGSDGSEGGPSNAIHGLERALAAAVDNAERAEERAREGDKEGTNRQLENVLERIARIQERLAAAREGLSPGLANATDRRIEQATRRVKQAQESEKL</sequence>
<dbReference type="HOGENOM" id="CLU_385718_0_0_2"/>
<dbReference type="Proteomes" id="UP000000740">
    <property type="component" value="Chromosome 1"/>
</dbReference>
<accession>B9LSC5</accession>
<dbReference type="EMBL" id="CP001365">
    <property type="protein sequence ID" value="ACM55970.1"/>
    <property type="molecule type" value="Genomic_DNA"/>
</dbReference>
<feature type="region of interest" description="Disordered" evidence="1">
    <location>
        <begin position="1"/>
        <end position="43"/>
    </location>
</feature>
<feature type="compositionally biased region" description="Basic and acidic residues" evidence="1">
    <location>
        <begin position="689"/>
        <end position="705"/>
    </location>
</feature>
<feature type="region of interest" description="Disordered" evidence="1">
    <location>
        <begin position="728"/>
        <end position="758"/>
    </location>
</feature>
<evidence type="ECO:0000313" key="2">
    <source>
        <dbReference type="EMBL" id="ACM55970.1"/>
    </source>
</evidence>
<evidence type="ECO:0000313" key="3">
    <source>
        <dbReference type="Proteomes" id="UP000000740"/>
    </source>
</evidence>
<protein>
    <submittedName>
        <fullName evidence="2">Uncharacterized protein</fullName>
    </submittedName>
</protein>
<dbReference type="PROSITE" id="PS51318">
    <property type="entry name" value="TAT"/>
    <property type="match status" value="1"/>
</dbReference>
<feature type="region of interest" description="Disordered" evidence="1">
    <location>
        <begin position="646"/>
        <end position="709"/>
    </location>
</feature>
<feature type="compositionally biased region" description="Basic and acidic residues" evidence="1">
    <location>
        <begin position="738"/>
        <end position="758"/>
    </location>
</feature>
<reference evidence="2 3" key="1">
    <citation type="journal article" date="2016" name="Stand. Genomic Sci.">
        <title>Complete genome sequence of the Antarctic Halorubrum lacusprofundi type strain ACAM 34.</title>
        <authorList>
            <person name="Anderson I.J."/>
            <person name="DasSarma P."/>
            <person name="Lucas S."/>
            <person name="Copeland A."/>
            <person name="Lapidus A."/>
            <person name="Del Rio T.G."/>
            <person name="Tice H."/>
            <person name="Dalin E."/>
            <person name="Bruce D.C."/>
            <person name="Goodwin L."/>
            <person name="Pitluck S."/>
            <person name="Sims D."/>
            <person name="Brettin T.S."/>
            <person name="Detter J.C."/>
            <person name="Han C.S."/>
            <person name="Larimer F."/>
            <person name="Hauser L."/>
            <person name="Land M."/>
            <person name="Ivanova N."/>
            <person name="Richardson P."/>
            <person name="Cavicchioli R."/>
            <person name="DasSarma S."/>
            <person name="Woese C.R."/>
            <person name="Kyrpides N.C."/>
        </authorList>
    </citation>
    <scope>NUCLEOTIDE SEQUENCE [LARGE SCALE GENOMIC DNA]</scope>
    <source>
        <strain evidence="3">ATCC 49239 / DSM 5036 / JCM 8891 / ACAM 34</strain>
    </source>
</reference>
<gene>
    <name evidence="2" type="ordered locus">Hlac_0367</name>
</gene>
<keyword evidence="3" id="KW-1185">Reference proteome</keyword>
<name>B9LSC5_HALLT</name>